<keyword evidence="2 9" id="KW-0812">Transmembrane</keyword>
<dbReference type="SUPFAM" id="SSF53822">
    <property type="entry name" value="Periplasmic binding protein-like I"/>
    <property type="match status" value="1"/>
</dbReference>
<dbReference type="GO" id="GO:0038039">
    <property type="term" value="C:G protein-coupled receptor heterodimeric complex"/>
    <property type="evidence" value="ECO:0007669"/>
    <property type="project" value="TreeGrafter"/>
</dbReference>
<dbReference type="PRINTS" id="PR01177">
    <property type="entry name" value="GABAB1RECPTR"/>
</dbReference>
<dbReference type="EMBL" id="HAAD01000549">
    <property type="protein sequence ID" value="CDG66781.1"/>
    <property type="molecule type" value="mRNA"/>
</dbReference>
<dbReference type="Gene3D" id="3.40.50.2300">
    <property type="match status" value="2"/>
</dbReference>
<feature type="transmembrane region" description="Helical" evidence="9">
    <location>
        <begin position="760"/>
        <end position="782"/>
    </location>
</feature>
<dbReference type="AlphaFoldDB" id="T2M400"/>
<comment type="subcellular location">
    <subcellularLocation>
        <location evidence="1">Membrane</location>
        <topology evidence="1">Multi-pass membrane protein</topology>
    </subcellularLocation>
</comment>
<evidence type="ECO:0000256" key="8">
    <source>
        <dbReference type="ARBA" id="ARBA00023224"/>
    </source>
</evidence>
<evidence type="ECO:0000256" key="7">
    <source>
        <dbReference type="ARBA" id="ARBA00023180"/>
    </source>
</evidence>
<dbReference type="InterPro" id="IPR002455">
    <property type="entry name" value="GPCR3_GABA-B"/>
</dbReference>
<keyword evidence="7" id="KW-0325">Glycoprotein</keyword>
<dbReference type="InterPro" id="IPR028082">
    <property type="entry name" value="Peripla_BP_I"/>
</dbReference>
<dbReference type="PANTHER" id="PTHR10519">
    <property type="entry name" value="GABA-B RECEPTOR"/>
    <property type="match status" value="1"/>
</dbReference>
<evidence type="ECO:0000256" key="2">
    <source>
        <dbReference type="ARBA" id="ARBA00022692"/>
    </source>
</evidence>
<evidence type="ECO:0000256" key="6">
    <source>
        <dbReference type="ARBA" id="ARBA00023170"/>
    </source>
</evidence>
<dbReference type="GO" id="GO:0007214">
    <property type="term" value="P:gamma-aminobutyric acid signaling pathway"/>
    <property type="evidence" value="ECO:0007669"/>
    <property type="project" value="TreeGrafter"/>
</dbReference>
<keyword evidence="5 9" id="KW-0472">Membrane</keyword>
<feature type="transmembrane region" description="Helical" evidence="9">
    <location>
        <begin position="697"/>
        <end position="715"/>
    </location>
</feature>
<accession>T2M400</accession>
<dbReference type="PANTHER" id="PTHR10519:SF79">
    <property type="entry name" value="RECEPTOR LIGAND BINDING REGION DOMAIN-CONTAINING PROTEIN"/>
    <property type="match status" value="1"/>
</dbReference>
<feature type="transmembrane region" description="Helical" evidence="9">
    <location>
        <begin position="546"/>
        <end position="568"/>
    </location>
</feature>
<protein>
    <submittedName>
        <fullName evidence="11">Gamma-aminobutyric acid type B receptor subunit 1</fullName>
    </submittedName>
</protein>
<dbReference type="PROSITE" id="PS50259">
    <property type="entry name" value="G_PROTEIN_RECEP_F3_4"/>
    <property type="match status" value="1"/>
</dbReference>
<keyword evidence="6 11" id="KW-0675">Receptor</keyword>
<dbReference type="InterPro" id="IPR001828">
    <property type="entry name" value="ANF_lig-bd_rcpt"/>
</dbReference>
<feature type="transmembrane region" description="Helical" evidence="9">
    <location>
        <begin position="510"/>
        <end position="534"/>
    </location>
</feature>
<evidence type="ECO:0000259" key="10">
    <source>
        <dbReference type="PROSITE" id="PS50259"/>
    </source>
</evidence>
<dbReference type="Pfam" id="PF01094">
    <property type="entry name" value="ANF_receptor"/>
    <property type="match status" value="1"/>
</dbReference>
<feature type="transmembrane region" description="Helical" evidence="9">
    <location>
        <begin position="735"/>
        <end position="754"/>
    </location>
</feature>
<feature type="non-terminal residue" evidence="11">
    <location>
        <position position="1"/>
    </location>
</feature>
<evidence type="ECO:0000256" key="9">
    <source>
        <dbReference type="SAM" id="Phobius"/>
    </source>
</evidence>
<proteinExistence type="evidence at transcript level"/>
<dbReference type="CDD" id="cd15047">
    <property type="entry name" value="7tmC_GABA-B-like"/>
    <property type="match status" value="1"/>
</dbReference>
<dbReference type="PRINTS" id="PR01176">
    <property type="entry name" value="GABABRECEPTR"/>
</dbReference>
<dbReference type="Pfam" id="PF00003">
    <property type="entry name" value="7tm_3"/>
    <property type="match status" value="1"/>
</dbReference>
<keyword evidence="3 9" id="KW-1133">Transmembrane helix</keyword>
<feature type="transmembrane region" description="Helical" evidence="9">
    <location>
        <begin position="583"/>
        <end position="605"/>
    </location>
</feature>
<name>T2M400_HYDVU</name>
<evidence type="ECO:0000256" key="5">
    <source>
        <dbReference type="ARBA" id="ARBA00023136"/>
    </source>
</evidence>
<reference evidence="11" key="1">
    <citation type="journal article" date="2013" name="Genome Biol. Evol.">
        <title>Punctuated emergences of genetic and phenotypic innovations in eumetazoan, bilaterian, euteleostome, and hominidae ancestors.</title>
        <authorList>
            <person name="Wenger Y."/>
            <person name="Galliot B."/>
        </authorList>
    </citation>
    <scope>NUCLEOTIDE SEQUENCE</scope>
    <source>
        <tissue evidence="11">Whole animals</tissue>
    </source>
</reference>
<evidence type="ECO:0000256" key="4">
    <source>
        <dbReference type="ARBA" id="ARBA00023040"/>
    </source>
</evidence>
<keyword evidence="4" id="KW-0297">G-protein coupled receptor</keyword>
<feature type="transmembrane region" description="Helical" evidence="9">
    <location>
        <begin position="635"/>
        <end position="655"/>
    </location>
</feature>
<dbReference type="OrthoDB" id="17569at2759"/>
<dbReference type="InterPro" id="IPR017978">
    <property type="entry name" value="GPCR_3_C"/>
</dbReference>
<evidence type="ECO:0000313" key="11">
    <source>
        <dbReference type="EMBL" id="CDG66781.1"/>
    </source>
</evidence>
<evidence type="ECO:0000256" key="3">
    <source>
        <dbReference type="ARBA" id="ARBA00022989"/>
    </source>
</evidence>
<evidence type="ECO:0000256" key="1">
    <source>
        <dbReference type="ARBA" id="ARBA00004141"/>
    </source>
</evidence>
<sequence>MSSAKRIKFIIREDKNMSLIYTRKSKGPRIDPWGTPQVMVSSNGFKGNMILTISWIFLMIINESLEAGNLEAGVLNIGVLIPLDDNCTRNAIEMAIEDIEKKPDMIFRNLTRYKLTAHFMKTDKSLGSAIEAQNRLYKTTPTKIATIGPPYTEQNDYCTEYSTAQGNLQISYTEANEPFEPYFVMYFQTPPSIVSSFIAACYFLNKFNWSRVAILFDYAQARYRNNPKSLENILENCLNKINLLIVQGIRSNPVSYGVSNEIGELQNKDVRIILALFSVSGARKVFCEAYNRKMTKPKVLWILFEILPIGWASDIFNAQPIPGGFKREINCSEEQLLDAAQGYISFTKQSLRKDNKTTLSNVTSESFLNRLNKHVDNKCDENLAYAYDAIWVAAMAFNLTDDTADLSVYSYNSFDVVFKLANSVQNVTFEGVTGPVSYQTQVSGGFPSRIGQISLYVFIKEFGMKLIGMHDTSSEVLLLEPEAELVLFPNNIVPKDQSTYNFYFSSFSNILLIIVWFFAIFGIVIAVLCLIFSLKYKAEVKEYSTLSLNGAIIIGSILSYLSVIIYGVDIRFVEQRLIPEMCYAFISLLSIGFTLTFGSLFSKVWRTYKLCMRSGNLSNKSPGIIQVQLQNVREWLLFVVVGSFLLIDIAILVTWRQLSPFMVNIYNITAVENLSDDTIIIEQVVKCTCNFQTEFTIGLYCYKGLLLLFGIFLVWQIKNINNKSDISSKNIGVAIYNVAAVSVTGVICVSILATTTKFDASYIIIAVCICICNTATLLLIFLPKILIVINSSGLIIHKSSSINNREHQLNKSLTVTSCITHHKNLGLSENLKKTNESRRKTNESRRKISMTSIYSKPDKDNKNFNLANNQSKIAGSFQLDPKHGKIKRDEGNPDNEDIDYWYDKQNILIKQQSEILTSMEEHRLERDIIKKKMMHKEIILVKQEATQSTRSTHTNDIKAKLPRHQISKFDGTILDWVRFWQQFSTEIDNTNYASVTKLSYLRDYTLRNLEASIRRSSNIIRKENETTKPRNNWKHKHQMVKNFQHNEVKIIECTYCSSQNHRSHECTNINSTQQRIISVLKKKYKHLYGLDFDNEDSYLHCQMMITKYILLLVLVILQESN</sequence>
<gene>
    <name evidence="11" type="primary">GABBR1</name>
</gene>
<organism evidence="11">
    <name type="scientific">Hydra vulgaris</name>
    <name type="common">Hydra</name>
    <name type="synonym">Hydra attenuata</name>
    <dbReference type="NCBI Taxonomy" id="6087"/>
    <lineage>
        <taxon>Eukaryota</taxon>
        <taxon>Metazoa</taxon>
        <taxon>Cnidaria</taxon>
        <taxon>Hydrozoa</taxon>
        <taxon>Hydroidolina</taxon>
        <taxon>Anthoathecata</taxon>
        <taxon>Aplanulata</taxon>
        <taxon>Hydridae</taxon>
        <taxon>Hydra</taxon>
    </lineage>
</organism>
<keyword evidence="8" id="KW-0807">Transducer</keyword>
<feature type="domain" description="G-protein coupled receptors family 3 profile" evidence="10">
    <location>
        <begin position="582"/>
        <end position="789"/>
    </location>
</feature>
<dbReference type="GO" id="GO:0004965">
    <property type="term" value="F:G protein-coupled GABA receptor activity"/>
    <property type="evidence" value="ECO:0007669"/>
    <property type="project" value="InterPro"/>
</dbReference>